<dbReference type="Pfam" id="PF07729">
    <property type="entry name" value="FCD"/>
    <property type="match status" value="1"/>
</dbReference>
<dbReference type="InterPro" id="IPR000524">
    <property type="entry name" value="Tscrpt_reg_HTH_GntR"/>
</dbReference>
<dbReference type="KEGG" id="pbro:HOP40_19580"/>
<sequence length="248" mass="27259">MSEALAGLPGLRITDPRRISVEVHAHLRELIVSGTLEPGTELKQAELARVFAVSRAPLREAFRMLQEEGLVVGELNQRSRVAGFDPDELELLYAARIALEALGVRLTAGRLTAAEAKDAATALREMDRANRASDMTSWSRAHHRFHRIVVIRCGARVLRTVASYAEQSEPYVRAFQARHRDLFPDRHREHVAILDAVLAGDRDLAARLMAEHLAGTARRVLCDFTPDRPAGAVEEAVAYASALGSSGE</sequence>
<proteinExistence type="predicted"/>
<evidence type="ECO:0000256" key="2">
    <source>
        <dbReference type="ARBA" id="ARBA00023125"/>
    </source>
</evidence>
<dbReference type="InterPro" id="IPR008920">
    <property type="entry name" value="TF_FadR/GntR_C"/>
</dbReference>
<dbReference type="PROSITE" id="PS50949">
    <property type="entry name" value="HTH_GNTR"/>
    <property type="match status" value="1"/>
</dbReference>
<dbReference type="SUPFAM" id="SSF46785">
    <property type="entry name" value="Winged helix' DNA-binding domain"/>
    <property type="match status" value="1"/>
</dbReference>
<dbReference type="AlphaFoldDB" id="A0A6M6JK42"/>
<dbReference type="GO" id="GO:0003700">
    <property type="term" value="F:DNA-binding transcription factor activity"/>
    <property type="evidence" value="ECO:0007669"/>
    <property type="project" value="InterPro"/>
</dbReference>
<dbReference type="InterPro" id="IPR011711">
    <property type="entry name" value="GntR_C"/>
</dbReference>
<dbReference type="SMART" id="SM00895">
    <property type="entry name" value="FCD"/>
    <property type="match status" value="1"/>
</dbReference>
<dbReference type="PANTHER" id="PTHR43537">
    <property type="entry name" value="TRANSCRIPTIONAL REGULATOR, GNTR FAMILY"/>
    <property type="match status" value="1"/>
</dbReference>
<gene>
    <name evidence="5" type="ORF">HOP40_19580</name>
</gene>
<evidence type="ECO:0000313" key="6">
    <source>
        <dbReference type="Proteomes" id="UP000505377"/>
    </source>
</evidence>
<dbReference type="SUPFAM" id="SSF48008">
    <property type="entry name" value="GntR ligand-binding domain-like"/>
    <property type="match status" value="1"/>
</dbReference>
<dbReference type="Pfam" id="PF00392">
    <property type="entry name" value="GntR"/>
    <property type="match status" value="1"/>
</dbReference>
<dbReference type="EMBL" id="CP053564">
    <property type="protein sequence ID" value="QJY47736.1"/>
    <property type="molecule type" value="Genomic_DNA"/>
</dbReference>
<keyword evidence="2" id="KW-0238">DNA-binding</keyword>
<dbReference type="Gene3D" id="1.20.120.530">
    <property type="entry name" value="GntR ligand-binding domain-like"/>
    <property type="match status" value="1"/>
</dbReference>
<evidence type="ECO:0000256" key="1">
    <source>
        <dbReference type="ARBA" id="ARBA00023015"/>
    </source>
</evidence>
<evidence type="ECO:0000259" key="4">
    <source>
        <dbReference type="PROSITE" id="PS50949"/>
    </source>
</evidence>
<dbReference type="Gene3D" id="1.10.10.10">
    <property type="entry name" value="Winged helix-like DNA-binding domain superfamily/Winged helix DNA-binding domain"/>
    <property type="match status" value="1"/>
</dbReference>
<dbReference type="RefSeq" id="WP_172160667.1">
    <property type="nucleotide sequence ID" value="NZ_CP053564.1"/>
</dbReference>
<keyword evidence="6" id="KW-1185">Reference proteome</keyword>
<keyword evidence="1" id="KW-0805">Transcription regulation</keyword>
<reference evidence="5 6" key="1">
    <citation type="submission" date="2020-05" db="EMBL/GenBank/DDBJ databases">
        <authorList>
            <person name="Mo P."/>
        </authorList>
    </citation>
    <scope>NUCLEOTIDE SEQUENCE [LARGE SCALE GENOMIC DNA]</scope>
    <source>
        <strain evidence="5 6">Gen01</strain>
    </source>
</reference>
<dbReference type="InterPro" id="IPR036388">
    <property type="entry name" value="WH-like_DNA-bd_sf"/>
</dbReference>
<name>A0A6M6JK42_9PSEU</name>
<feature type="domain" description="HTH gntR-type" evidence="4">
    <location>
        <begin position="17"/>
        <end position="84"/>
    </location>
</feature>
<evidence type="ECO:0000313" key="5">
    <source>
        <dbReference type="EMBL" id="QJY47736.1"/>
    </source>
</evidence>
<dbReference type="Proteomes" id="UP000505377">
    <property type="component" value="Chromosome"/>
</dbReference>
<evidence type="ECO:0000256" key="3">
    <source>
        <dbReference type="ARBA" id="ARBA00023163"/>
    </source>
</evidence>
<dbReference type="SMART" id="SM00345">
    <property type="entry name" value="HTH_GNTR"/>
    <property type="match status" value="1"/>
</dbReference>
<dbReference type="InterPro" id="IPR036390">
    <property type="entry name" value="WH_DNA-bd_sf"/>
</dbReference>
<organism evidence="5 6">
    <name type="scientific">Pseudonocardia broussonetiae</name>
    <dbReference type="NCBI Taxonomy" id="2736640"/>
    <lineage>
        <taxon>Bacteria</taxon>
        <taxon>Bacillati</taxon>
        <taxon>Actinomycetota</taxon>
        <taxon>Actinomycetes</taxon>
        <taxon>Pseudonocardiales</taxon>
        <taxon>Pseudonocardiaceae</taxon>
        <taxon>Pseudonocardia</taxon>
    </lineage>
</organism>
<keyword evidence="3" id="KW-0804">Transcription</keyword>
<dbReference type="GO" id="GO:0003677">
    <property type="term" value="F:DNA binding"/>
    <property type="evidence" value="ECO:0007669"/>
    <property type="project" value="UniProtKB-KW"/>
</dbReference>
<protein>
    <submittedName>
        <fullName evidence="5">GntR family transcriptional regulator</fullName>
    </submittedName>
</protein>
<accession>A0A6M6JK42</accession>
<dbReference type="PANTHER" id="PTHR43537:SF24">
    <property type="entry name" value="GLUCONATE OPERON TRANSCRIPTIONAL REPRESSOR"/>
    <property type="match status" value="1"/>
</dbReference>